<dbReference type="Pfam" id="PF13377">
    <property type="entry name" value="Peripla_BP_3"/>
    <property type="match status" value="1"/>
</dbReference>
<dbReference type="PROSITE" id="PS00356">
    <property type="entry name" value="HTH_LACI_1"/>
    <property type="match status" value="1"/>
</dbReference>
<dbReference type="PANTHER" id="PTHR30146">
    <property type="entry name" value="LACI-RELATED TRANSCRIPTIONAL REPRESSOR"/>
    <property type="match status" value="1"/>
</dbReference>
<sequence length="337" mass="35609">MPRARATMRDVAAAAGVSLATVSRVVNQVGGIAPETRRLVEQAIEELGLPAPVPRGGTPKPVEGAVYVRCPYLLTDYFGLIVSSIAETLDRHGRQVILNAGEAAQHDPVLPHLASRRGVGGAVLILPPEPSEDLVRLSSRRFPFVVVDPRTALPRDIPSVSAAHHSGARQLTAHLTALGHTRIGVIAGPREWLAADARLSGHAAALADAGILPDASLVRHDQPTTVHGYRAALSLLELDPRPTALVAFNDKAAIGALQAATESGLSVPGDLSVAGFDDLDLSRATTPQLTTVRQPLQEMGRMAVSLLTRLLDRHEVEALHVELATELIVRGSTGSPR</sequence>
<dbReference type="Gene3D" id="3.40.50.2300">
    <property type="match status" value="2"/>
</dbReference>
<dbReference type="AlphaFoldDB" id="A0A4U3LPI0"/>
<proteinExistence type="predicted"/>
<dbReference type="SUPFAM" id="SSF53822">
    <property type="entry name" value="Periplasmic binding protein-like I"/>
    <property type="match status" value="1"/>
</dbReference>
<feature type="domain" description="HTH lacI-type" evidence="4">
    <location>
        <begin position="6"/>
        <end position="48"/>
    </location>
</feature>
<evidence type="ECO:0000256" key="1">
    <source>
        <dbReference type="ARBA" id="ARBA00023015"/>
    </source>
</evidence>
<dbReference type="Proteomes" id="UP000305836">
    <property type="component" value="Unassembled WGS sequence"/>
</dbReference>
<gene>
    <name evidence="5" type="ORF">FDA38_21760</name>
</gene>
<dbReference type="GO" id="GO:0000976">
    <property type="term" value="F:transcription cis-regulatory region binding"/>
    <property type="evidence" value="ECO:0007669"/>
    <property type="project" value="TreeGrafter"/>
</dbReference>
<dbReference type="InterPro" id="IPR010982">
    <property type="entry name" value="Lambda_DNA-bd_dom_sf"/>
</dbReference>
<dbReference type="SMART" id="SM00354">
    <property type="entry name" value="HTH_LACI"/>
    <property type="match status" value="1"/>
</dbReference>
<protein>
    <submittedName>
        <fullName evidence="5">LacI family transcriptional regulator</fullName>
    </submittedName>
</protein>
<reference evidence="5 6" key="1">
    <citation type="submission" date="2019-04" db="EMBL/GenBank/DDBJ databases">
        <title>Kribbella sp. NEAU-THZ 27 nov., a novel actinomycete isolated from soil.</title>
        <authorList>
            <person name="Duan L."/>
        </authorList>
    </citation>
    <scope>NUCLEOTIDE SEQUENCE [LARGE SCALE GENOMIC DNA]</scope>
    <source>
        <strain evidence="6">NEAU-THZ27</strain>
    </source>
</reference>
<dbReference type="InterPro" id="IPR046335">
    <property type="entry name" value="LacI/GalR-like_sensor"/>
</dbReference>
<accession>A0A4U3LPI0</accession>
<evidence type="ECO:0000256" key="2">
    <source>
        <dbReference type="ARBA" id="ARBA00023125"/>
    </source>
</evidence>
<dbReference type="OrthoDB" id="3510266at2"/>
<dbReference type="InterPro" id="IPR028082">
    <property type="entry name" value="Peripla_BP_I"/>
</dbReference>
<organism evidence="5 6">
    <name type="scientific">Kribbella jiaozuonensis</name>
    <dbReference type="NCBI Taxonomy" id="2575441"/>
    <lineage>
        <taxon>Bacteria</taxon>
        <taxon>Bacillati</taxon>
        <taxon>Actinomycetota</taxon>
        <taxon>Actinomycetes</taxon>
        <taxon>Propionibacteriales</taxon>
        <taxon>Kribbellaceae</taxon>
        <taxon>Kribbella</taxon>
    </lineage>
</organism>
<keyword evidence="1" id="KW-0805">Transcription regulation</keyword>
<keyword evidence="6" id="KW-1185">Reference proteome</keyword>
<dbReference type="Pfam" id="PF00356">
    <property type="entry name" value="LacI"/>
    <property type="match status" value="1"/>
</dbReference>
<dbReference type="CDD" id="cd01392">
    <property type="entry name" value="HTH_LacI"/>
    <property type="match status" value="1"/>
</dbReference>
<dbReference type="PRINTS" id="PR00036">
    <property type="entry name" value="HTHLACI"/>
</dbReference>
<name>A0A4U3LPI0_9ACTN</name>
<keyword evidence="3" id="KW-0804">Transcription</keyword>
<dbReference type="SUPFAM" id="SSF47413">
    <property type="entry name" value="lambda repressor-like DNA-binding domains"/>
    <property type="match status" value="1"/>
</dbReference>
<dbReference type="GO" id="GO:0003700">
    <property type="term" value="F:DNA-binding transcription factor activity"/>
    <property type="evidence" value="ECO:0007669"/>
    <property type="project" value="TreeGrafter"/>
</dbReference>
<keyword evidence="2" id="KW-0238">DNA-binding</keyword>
<evidence type="ECO:0000256" key="3">
    <source>
        <dbReference type="ARBA" id="ARBA00023163"/>
    </source>
</evidence>
<dbReference type="PROSITE" id="PS50932">
    <property type="entry name" value="HTH_LACI_2"/>
    <property type="match status" value="1"/>
</dbReference>
<evidence type="ECO:0000313" key="6">
    <source>
        <dbReference type="Proteomes" id="UP000305836"/>
    </source>
</evidence>
<dbReference type="EMBL" id="SZPZ01000003">
    <property type="protein sequence ID" value="TKK77761.1"/>
    <property type="molecule type" value="Genomic_DNA"/>
</dbReference>
<comment type="caution">
    <text evidence="5">The sequence shown here is derived from an EMBL/GenBank/DDBJ whole genome shotgun (WGS) entry which is preliminary data.</text>
</comment>
<dbReference type="Gene3D" id="1.10.260.40">
    <property type="entry name" value="lambda repressor-like DNA-binding domains"/>
    <property type="match status" value="1"/>
</dbReference>
<evidence type="ECO:0000259" key="4">
    <source>
        <dbReference type="PROSITE" id="PS50932"/>
    </source>
</evidence>
<evidence type="ECO:0000313" key="5">
    <source>
        <dbReference type="EMBL" id="TKK77761.1"/>
    </source>
</evidence>
<dbReference type="InterPro" id="IPR000843">
    <property type="entry name" value="HTH_LacI"/>
</dbReference>
<dbReference type="PANTHER" id="PTHR30146:SF109">
    <property type="entry name" value="HTH-TYPE TRANSCRIPTIONAL REGULATOR GALS"/>
    <property type="match status" value="1"/>
</dbReference>